<feature type="transmembrane region" description="Helical" evidence="6">
    <location>
        <begin position="31"/>
        <end position="50"/>
    </location>
</feature>
<keyword evidence="4 6" id="KW-1133">Transmembrane helix</keyword>
<evidence type="ECO:0000256" key="6">
    <source>
        <dbReference type="SAM" id="Phobius"/>
    </source>
</evidence>
<gene>
    <name evidence="8" type="primary">ytfF_2</name>
    <name evidence="8" type="ORF">NCTC8105_01084</name>
</gene>
<evidence type="ECO:0000256" key="3">
    <source>
        <dbReference type="ARBA" id="ARBA00022692"/>
    </source>
</evidence>
<dbReference type="Proteomes" id="UP000254821">
    <property type="component" value="Unassembled WGS sequence"/>
</dbReference>
<comment type="subcellular location">
    <subcellularLocation>
        <location evidence="1">Cell membrane</location>
        <topology evidence="1">Multi-pass membrane protein</topology>
    </subcellularLocation>
</comment>
<accession>A0A377PFA0</accession>
<dbReference type="AlphaFoldDB" id="A0A377PFA0"/>
<evidence type="ECO:0000256" key="2">
    <source>
        <dbReference type="ARBA" id="ARBA00022475"/>
    </source>
</evidence>
<dbReference type="InterPro" id="IPR037185">
    <property type="entry name" value="EmrE-like"/>
</dbReference>
<dbReference type="EMBL" id="UGHP01000001">
    <property type="protein sequence ID" value="STQ79026.1"/>
    <property type="molecule type" value="Genomic_DNA"/>
</dbReference>
<dbReference type="GO" id="GO:0016020">
    <property type="term" value="C:membrane"/>
    <property type="evidence" value="ECO:0007669"/>
    <property type="project" value="InterPro"/>
</dbReference>
<evidence type="ECO:0000313" key="9">
    <source>
        <dbReference type="Proteomes" id="UP000254821"/>
    </source>
</evidence>
<dbReference type="InterPro" id="IPR000620">
    <property type="entry name" value="EamA_dom"/>
</dbReference>
<keyword evidence="5 6" id="KW-0472">Membrane</keyword>
<keyword evidence="2" id="KW-1003">Cell membrane</keyword>
<reference evidence="8 9" key="1">
    <citation type="submission" date="2018-06" db="EMBL/GenBank/DDBJ databases">
        <authorList>
            <consortium name="Pathogen Informatics"/>
            <person name="Doyle S."/>
        </authorList>
    </citation>
    <scope>NUCLEOTIDE SEQUENCE [LARGE SCALE GENOMIC DNA]</scope>
    <source>
        <strain evidence="8 9">NCTC8105</strain>
    </source>
</reference>
<dbReference type="SUPFAM" id="SSF103481">
    <property type="entry name" value="Multidrug resistance efflux transporter EmrE"/>
    <property type="match status" value="1"/>
</dbReference>
<protein>
    <submittedName>
        <fullName evidence="8">Inner membrane protein ytfF</fullName>
    </submittedName>
</protein>
<dbReference type="Pfam" id="PF00892">
    <property type="entry name" value="EamA"/>
    <property type="match status" value="1"/>
</dbReference>
<evidence type="ECO:0000256" key="4">
    <source>
        <dbReference type="ARBA" id="ARBA00022989"/>
    </source>
</evidence>
<evidence type="ECO:0000256" key="1">
    <source>
        <dbReference type="ARBA" id="ARBA00004651"/>
    </source>
</evidence>
<feature type="domain" description="EamA" evidence="7">
    <location>
        <begin position="3"/>
        <end position="100"/>
    </location>
</feature>
<organism evidence="8 9">
    <name type="scientific">Hafnia alvei</name>
    <dbReference type="NCBI Taxonomy" id="569"/>
    <lineage>
        <taxon>Bacteria</taxon>
        <taxon>Pseudomonadati</taxon>
        <taxon>Pseudomonadota</taxon>
        <taxon>Gammaproteobacteria</taxon>
        <taxon>Enterobacterales</taxon>
        <taxon>Hafniaceae</taxon>
        <taxon>Hafnia</taxon>
    </lineage>
</organism>
<sequence>MLIGVLYALTAGLMWGLIFVGPLIVPEYPASLQSVGRYLAFGLIALPLAWHDRHRLRQLVRNDWIEALKLTIVGNFIYYLCLASAIQRTGAPVSTMIIGTFTGGDFRKRKPEI</sequence>
<feature type="transmembrane region" description="Helical" evidence="6">
    <location>
        <begin position="5"/>
        <end position="25"/>
    </location>
</feature>
<evidence type="ECO:0000256" key="5">
    <source>
        <dbReference type="ARBA" id="ARBA00023136"/>
    </source>
</evidence>
<evidence type="ECO:0000313" key="8">
    <source>
        <dbReference type="EMBL" id="STQ79026.1"/>
    </source>
</evidence>
<proteinExistence type="predicted"/>
<evidence type="ECO:0000259" key="7">
    <source>
        <dbReference type="Pfam" id="PF00892"/>
    </source>
</evidence>
<keyword evidence="3 6" id="KW-0812">Transmembrane</keyword>
<name>A0A377PFA0_HAFAL</name>